<name>A0ABU0AQI9_9BACI</name>
<evidence type="ECO:0008006" key="3">
    <source>
        <dbReference type="Google" id="ProtNLM"/>
    </source>
</evidence>
<keyword evidence="2" id="KW-1185">Reference proteome</keyword>
<protein>
    <recommendedName>
        <fullName evidence="3">Transposase</fullName>
    </recommendedName>
</protein>
<gene>
    <name evidence="1" type="ORF">J2S17_005470</name>
</gene>
<accession>A0ABU0AQI9</accession>
<evidence type="ECO:0000313" key="1">
    <source>
        <dbReference type="EMBL" id="MDQ0273538.1"/>
    </source>
</evidence>
<evidence type="ECO:0000313" key="2">
    <source>
        <dbReference type="Proteomes" id="UP001238088"/>
    </source>
</evidence>
<dbReference type="RefSeq" id="WP_307479771.1">
    <property type="nucleotide sequence ID" value="NZ_JAUSUB010000042.1"/>
</dbReference>
<dbReference type="EMBL" id="JAUSUB010000042">
    <property type="protein sequence ID" value="MDQ0273538.1"/>
    <property type="molecule type" value="Genomic_DNA"/>
</dbReference>
<organism evidence="1 2">
    <name type="scientific">Cytobacillus purgationiresistens</name>
    <dbReference type="NCBI Taxonomy" id="863449"/>
    <lineage>
        <taxon>Bacteria</taxon>
        <taxon>Bacillati</taxon>
        <taxon>Bacillota</taxon>
        <taxon>Bacilli</taxon>
        <taxon>Bacillales</taxon>
        <taxon>Bacillaceae</taxon>
        <taxon>Cytobacillus</taxon>
    </lineage>
</organism>
<comment type="caution">
    <text evidence="1">The sequence shown here is derived from an EMBL/GenBank/DDBJ whole genome shotgun (WGS) entry which is preliminary data.</text>
</comment>
<proteinExistence type="predicted"/>
<dbReference type="Proteomes" id="UP001238088">
    <property type="component" value="Unassembled WGS sequence"/>
</dbReference>
<sequence>MEHDSGEKPAIYVLIATLEHDSGKKPVIYVLIAILVIQVKNLQYMF</sequence>
<reference evidence="1 2" key="1">
    <citation type="submission" date="2023-07" db="EMBL/GenBank/DDBJ databases">
        <title>Genomic Encyclopedia of Type Strains, Phase IV (KMG-IV): sequencing the most valuable type-strain genomes for metagenomic binning, comparative biology and taxonomic classification.</title>
        <authorList>
            <person name="Goeker M."/>
        </authorList>
    </citation>
    <scope>NUCLEOTIDE SEQUENCE [LARGE SCALE GENOMIC DNA]</scope>
    <source>
        <strain evidence="1 2">DSM 23494</strain>
    </source>
</reference>